<feature type="coiled-coil region" evidence="4">
    <location>
        <begin position="675"/>
        <end position="702"/>
    </location>
</feature>
<evidence type="ECO:0000256" key="5">
    <source>
        <dbReference type="SAM" id="MobiDB-lite"/>
    </source>
</evidence>
<sequence length="707" mass="79645">MGKKTAKSTKKFIASGQLKKTITARRKQQQVRKRISGRRGAKSGNPKTTPADEDADGGVEESPKVVKPRSSKSKPTTVDDILAGGFMEDSEGEGEDGEEMYAESAEESSDADEDAEDDIANEGSFSDVDDLDSEGEVHLHELSKLAEKDPEFYKYLQENDKELLDFDPSAHPDVDMDGDDEDEVDEDMDGQEAEERLPILTMKTLTQWQKVLLQQRSLRSLRKLLVAFRSAVHMNEEGQVLAWSIDSAKVYNKLVTTSLRYTPVILEHHVPYKTLPDGRFKPPVQTKKFKTLQKLILSYFQNVIHLLSQSTDEELLELAVKESSKLIPYIITSRKTVKLYLKKCLELWSSSQDSVRIAAVLAMRKLSSSSDQSILANVQKGIYLTLVRSTKLTSGHTLPAITLMKNSASEIFCLDHGSAYQHAFGYIRQLAIHLRNSMKIKTKEAYKQVYNWQFVHCIDFWSIVLARACDVRSNAEGSDNELKALIYPLVQVSLGSIKLISSSRCYPFHFHIIRSLLRLTQHTDTYVPLAPYIVPILTATLTGPRPKSSTLKPLDFEVQIRAPQQYLKTRVYTEGLVEEATFLLADWLATRLIQGSVAFPEVVVPIVVSVRKSLKAGKNASGKDVAAVKVLVERIEDAARWVDQKRKSLPFAPGNVSKVEEWESGVRAKIEETPMAKYAKILKKTREKRRKLIEKARKGEDEILEEE</sequence>
<evidence type="ECO:0000256" key="1">
    <source>
        <dbReference type="ARBA" id="ARBA00004123"/>
    </source>
</evidence>
<dbReference type="PANTHER" id="PTHR12687">
    <property type="entry name" value="NUCLEOLAR COMPLEX 2 AND RAD4-RELATED"/>
    <property type="match status" value="1"/>
</dbReference>
<proteinExistence type="inferred from homology"/>
<protein>
    <submittedName>
        <fullName evidence="6">Nucleolar Complex 2 protein</fullName>
    </submittedName>
</protein>
<keyword evidence="3" id="KW-0539">Nucleus</keyword>
<dbReference type="AlphaFoldDB" id="A0A8H6ZJ25"/>
<reference evidence="6" key="1">
    <citation type="submission" date="2019-07" db="EMBL/GenBank/DDBJ databases">
        <authorList>
            <person name="Palmer J.M."/>
        </authorList>
    </citation>
    <scope>NUCLEOTIDE SEQUENCE</scope>
    <source>
        <strain evidence="6">PC9</strain>
    </source>
</reference>
<feature type="region of interest" description="Disordered" evidence="5">
    <location>
        <begin position="1"/>
        <end position="130"/>
    </location>
</feature>
<feature type="region of interest" description="Disordered" evidence="5">
    <location>
        <begin position="164"/>
        <end position="185"/>
    </location>
</feature>
<feature type="compositionally biased region" description="Basic residues" evidence="5">
    <location>
        <begin position="22"/>
        <end position="41"/>
    </location>
</feature>
<evidence type="ECO:0000313" key="6">
    <source>
        <dbReference type="EMBL" id="KAF7421039.1"/>
    </source>
</evidence>
<keyword evidence="7" id="KW-1185">Reference proteome</keyword>
<evidence type="ECO:0000313" key="7">
    <source>
        <dbReference type="Proteomes" id="UP000623687"/>
    </source>
</evidence>
<dbReference type="GeneID" id="59381377"/>
<feature type="compositionally biased region" description="Basic and acidic residues" evidence="5">
    <location>
        <begin position="164"/>
        <end position="174"/>
    </location>
</feature>
<dbReference type="GO" id="GO:0005730">
    <property type="term" value="C:nucleolus"/>
    <property type="evidence" value="ECO:0007669"/>
    <property type="project" value="TreeGrafter"/>
</dbReference>
<keyword evidence="4" id="KW-0175">Coiled coil</keyword>
<dbReference type="Proteomes" id="UP000623687">
    <property type="component" value="Unassembled WGS sequence"/>
</dbReference>
<dbReference type="GO" id="GO:0042273">
    <property type="term" value="P:ribosomal large subunit biogenesis"/>
    <property type="evidence" value="ECO:0007669"/>
    <property type="project" value="TreeGrafter"/>
</dbReference>
<evidence type="ECO:0000256" key="3">
    <source>
        <dbReference type="ARBA" id="ARBA00023242"/>
    </source>
</evidence>
<dbReference type="GO" id="GO:0030690">
    <property type="term" value="C:Noc1p-Noc2p complex"/>
    <property type="evidence" value="ECO:0007669"/>
    <property type="project" value="TreeGrafter"/>
</dbReference>
<comment type="similarity">
    <text evidence="2">Belongs to the NOC2 family.</text>
</comment>
<comment type="subcellular location">
    <subcellularLocation>
        <location evidence="1">Nucleus</location>
    </subcellularLocation>
</comment>
<feature type="compositionally biased region" description="Basic residues" evidence="5">
    <location>
        <begin position="1"/>
        <end position="10"/>
    </location>
</feature>
<evidence type="ECO:0000256" key="2">
    <source>
        <dbReference type="ARBA" id="ARBA00005907"/>
    </source>
</evidence>
<dbReference type="Pfam" id="PF03715">
    <property type="entry name" value="Noc2"/>
    <property type="match status" value="1"/>
</dbReference>
<feature type="compositionally biased region" description="Acidic residues" evidence="5">
    <location>
        <begin position="175"/>
        <end position="185"/>
    </location>
</feature>
<dbReference type="PANTHER" id="PTHR12687:SF4">
    <property type="entry name" value="NUCLEOLAR COMPLEX PROTEIN 2 HOMOLOG"/>
    <property type="match status" value="1"/>
</dbReference>
<accession>A0A8H6ZJ25</accession>
<dbReference type="EMBL" id="JACETU010000009">
    <property type="protein sequence ID" value="KAF7421039.1"/>
    <property type="molecule type" value="Genomic_DNA"/>
</dbReference>
<feature type="compositionally biased region" description="Acidic residues" evidence="5">
    <location>
        <begin position="88"/>
        <end position="120"/>
    </location>
</feature>
<organism evidence="6 7">
    <name type="scientific">Pleurotus ostreatus</name>
    <name type="common">Oyster mushroom</name>
    <name type="synonym">White-rot fungus</name>
    <dbReference type="NCBI Taxonomy" id="5322"/>
    <lineage>
        <taxon>Eukaryota</taxon>
        <taxon>Fungi</taxon>
        <taxon>Dikarya</taxon>
        <taxon>Basidiomycota</taxon>
        <taxon>Agaricomycotina</taxon>
        <taxon>Agaricomycetes</taxon>
        <taxon>Agaricomycetidae</taxon>
        <taxon>Agaricales</taxon>
        <taxon>Pleurotineae</taxon>
        <taxon>Pleurotaceae</taxon>
        <taxon>Pleurotus</taxon>
    </lineage>
</organism>
<dbReference type="OrthoDB" id="10266662at2759"/>
<gene>
    <name evidence="6" type="primary">NOC2</name>
    <name evidence="6" type="ORF">PC9H_011559</name>
</gene>
<dbReference type="RefSeq" id="XP_036626897.1">
    <property type="nucleotide sequence ID" value="XM_036781042.1"/>
</dbReference>
<dbReference type="GO" id="GO:0005654">
    <property type="term" value="C:nucleoplasm"/>
    <property type="evidence" value="ECO:0007669"/>
    <property type="project" value="TreeGrafter"/>
</dbReference>
<name>A0A8H6ZJ25_PLEOS</name>
<evidence type="ECO:0000256" key="4">
    <source>
        <dbReference type="SAM" id="Coils"/>
    </source>
</evidence>
<comment type="caution">
    <text evidence="6">The sequence shown here is derived from an EMBL/GenBank/DDBJ whole genome shotgun (WGS) entry which is preliminary data.</text>
</comment>
<dbReference type="VEuPathDB" id="FungiDB:PC9H_011559"/>
<dbReference type="InterPro" id="IPR005343">
    <property type="entry name" value="Noc2"/>
</dbReference>
<dbReference type="GO" id="GO:0030691">
    <property type="term" value="C:Noc2p-Noc3p complex"/>
    <property type="evidence" value="ECO:0007669"/>
    <property type="project" value="TreeGrafter"/>
</dbReference>